<dbReference type="EMBL" id="JBCLYO010000003">
    <property type="protein sequence ID" value="KAL0091441.1"/>
    <property type="molecule type" value="Genomic_DNA"/>
</dbReference>
<dbReference type="InterPro" id="IPR039512">
    <property type="entry name" value="RCHY1_zinc-ribbon"/>
</dbReference>
<dbReference type="Gene3D" id="2.20.28.10">
    <property type="match status" value="1"/>
</dbReference>
<dbReference type="InterPro" id="IPR037274">
    <property type="entry name" value="Znf_CHY_sf"/>
</dbReference>
<feature type="compositionally biased region" description="Low complexity" evidence="5">
    <location>
        <begin position="310"/>
        <end position="327"/>
    </location>
</feature>
<comment type="caution">
    <text evidence="9">The sequence shown here is derived from an EMBL/GenBank/DDBJ whole genome shotgun (WGS) entry which is preliminary data.</text>
</comment>
<dbReference type="InterPro" id="IPR001841">
    <property type="entry name" value="Znf_RING"/>
</dbReference>
<dbReference type="SUPFAM" id="SSF57850">
    <property type="entry name" value="RING/U-box"/>
    <property type="match status" value="1"/>
</dbReference>
<protein>
    <submittedName>
        <fullName evidence="9">Zinc-ribbon-domain-containing protein</fullName>
    </submittedName>
</protein>
<feature type="domain" description="CTCHY-type" evidence="8">
    <location>
        <begin position="65"/>
        <end position="131"/>
    </location>
</feature>
<keyword evidence="1" id="KW-0479">Metal-binding</keyword>
<evidence type="ECO:0000259" key="6">
    <source>
        <dbReference type="PROSITE" id="PS50089"/>
    </source>
</evidence>
<accession>A0ABR3B7B2</accession>
<evidence type="ECO:0000256" key="1">
    <source>
        <dbReference type="ARBA" id="ARBA00022723"/>
    </source>
</evidence>
<dbReference type="Gene3D" id="3.30.40.10">
    <property type="entry name" value="Zinc/RING finger domain, C3HC4 (zinc finger)"/>
    <property type="match status" value="1"/>
</dbReference>
<keyword evidence="10" id="KW-1185">Reference proteome</keyword>
<dbReference type="PROSITE" id="PS50089">
    <property type="entry name" value="ZF_RING_2"/>
    <property type="match status" value="1"/>
</dbReference>
<dbReference type="PANTHER" id="PTHR21319:SF0">
    <property type="entry name" value="AND RING FINGER DOMAIN PROTEIN, PUTATIVE (AFU_ORTHOLOGUE AFUA_1G08900)-RELATED"/>
    <property type="match status" value="1"/>
</dbReference>
<keyword evidence="2 4" id="KW-0863">Zinc-finger</keyword>
<dbReference type="SMART" id="SM00184">
    <property type="entry name" value="RING"/>
    <property type="match status" value="1"/>
</dbReference>
<evidence type="ECO:0000256" key="5">
    <source>
        <dbReference type="SAM" id="MobiDB-lite"/>
    </source>
</evidence>
<reference evidence="9 10" key="1">
    <citation type="submission" date="2024-04" db="EMBL/GenBank/DDBJ databases">
        <title>Symmetric and asymmetric DNA N6-adenine methylation regulates different biological responses in Mucorales.</title>
        <authorList>
            <consortium name="Lawrence Berkeley National Laboratory"/>
            <person name="Lax C."/>
            <person name="Mondo S.J."/>
            <person name="Osorio-Concepcion M."/>
            <person name="Muszewska A."/>
            <person name="Corrochano-Luque M."/>
            <person name="Gutierrez G."/>
            <person name="Riley R."/>
            <person name="Lipzen A."/>
            <person name="Guo J."/>
            <person name="Hundley H."/>
            <person name="Amirebrahimi M."/>
            <person name="Ng V."/>
            <person name="Lorenzo-Gutierrez D."/>
            <person name="Binder U."/>
            <person name="Yang J."/>
            <person name="Song Y."/>
            <person name="Canovas D."/>
            <person name="Navarro E."/>
            <person name="Freitag M."/>
            <person name="Gabaldon T."/>
            <person name="Grigoriev I.V."/>
            <person name="Corrochano L.M."/>
            <person name="Nicolas F.E."/>
            <person name="Garre V."/>
        </authorList>
    </citation>
    <scope>NUCLEOTIDE SEQUENCE [LARGE SCALE GENOMIC DNA]</scope>
    <source>
        <strain evidence="9 10">L51</strain>
    </source>
</reference>
<dbReference type="Pfam" id="PF05495">
    <property type="entry name" value="zf-CHY"/>
    <property type="match status" value="1"/>
</dbReference>
<gene>
    <name evidence="9" type="ORF">J3Q64DRAFT_1634983</name>
</gene>
<dbReference type="Pfam" id="PF13639">
    <property type="entry name" value="zf-RING_2"/>
    <property type="match status" value="1"/>
</dbReference>
<dbReference type="InterPro" id="IPR037275">
    <property type="entry name" value="Znf_CTCHY_sf"/>
</dbReference>
<sequence length="333" mass="37919">LGCQHYQRNCKLQAACCEKIFVCRFCHDEASDHAIVRVETKNMLCMLCKTIQPAGKDCHKCGEQMAAYYCDKCKLWDNIPNKEIYHCDDCGICRRGKGLGEDFFHCMKCNICMVISIKDKHRCIERNLESDCPICGEYMFTSTAKVIFMPCGHCIHKHCYETYLQRAYQCPTCLKSLCNMEDYFNRLDQELQRQPMPAEYENYLSYIFCNDCEEKSVAKYHFFYHKCKNCKSYNTTVLKTENKAKASSEKNSNDINTTLHEPEAETATGAEPESSLAPTTHHNDIQDHSLLSQAGDAANHIIGALSSLSLLNHSNSGRPGPSSSTPRNENRDT</sequence>
<dbReference type="CDD" id="cd16464">
    <property type="entry name" value="RING-H2_Pirh2-like"/>
    <property type="match status" value="1"/>
</dbReference>
<evidence type="ECO:0000313" key="9">
    <source>
        <dbReference type="EMBL" id="KAL0091441.1"/>
    </source>
</evidence>
<dbReference type="Proteomes" id="UP001448207">
    <property type="component" value="Unassembled WGS sequence"/>
</dbReference>
<dbReference type="InterPro" id="IPR017921">
    <property type="entry name" value="Znf_CTCHY"/>
</dbReference>
<feature type="non-terminal residue" evidence="9">
    <location>
        <position position="1"/>
    </location>
</feature>
<dbReference type="PANTHER" id="PTHR21319">
    <property type="entry name" value="RING FINGER AND CHY ZINC FINGER DOMAIN-CONTAINING PROTEIN 1"/>
    <property type="match status" value="1"/>
</dbReference>
<dbReference type="PROSITE" id="PS51266">
    <property type="entry name" value="ZF_CHY"/>
    <property type="match status" value="1"/>
</dbReference>
<dbReference type="InterPro" id="IPR008913">
    <property type="entry name" value="Znf_CHY"/>
</dbReference>
<dbReference type="SUPFAM" id="SSF161219">
    <property type="entry name" value="CHY zinc finger-like"/>
    <property type="match status" value="1"/>
</dbReference>
<evidence type="ECO:0000256" key="4">
    <source>
        <dbReference type="PROSITE-ProRule" id="PRU00601"/>
    </source>
</evidence>
<dbReference type="PROSITE" id="PS51270">
    <property type="entry name" value="ZF_CTCHY"/>
    <property type="match status" value="1"/>
</dbReference>
<evidence type="ECO:0000313" key="10">
    <source>
        <dbReference type="Proteomes" id="UP001448207"/>
    </source>
</evidence>
<evidence type="ECO:0000259" key="8">
    <source>
        <dbReference type="PROSITE" id="PS51270"/>
    </source>
</evidence>
<proteinExistence type="predicted"/>
<evidence type="ECO:0000256" key="3">
    <source>
        <dbReference type="ARBA" id="ARBA00022833"/>
    </source>
</evidence>
<feature type="region of interest" description="Disordered" evidence="5">
    <location>
        <begin position="310"/>
        <end position="333"/>
    </location>
</feature>
<feature type="domain" description="CHY-type" evidence="7">
    <location>
        <begin position="1"/>
        <end position="63"/>
    </location>
</feature>
<feature type="domain" description="RING-type" evidence="6">
    <location>
        <begin position="132"/>
        <end position="173"/>
    </location>
</feature>
<organism evidence="9 10">
    <name type="scientific">Phycomyces blakesleeanus</name>
    <dbReference type="NCBI Taxonomy" id="4837"/>
    <lineage>
        <taxon>Eukaryota</taxon>
        <taxon>Fungi</taxon>
        <taxon>Fungi incertae sedis</taxon>
        <taxon>Mucoromycota</taxon>
        <taxon>Mucoromycotina</taxon>
        <taxon>Mucoromycetes</taxon>
        <taxon>Mucorales</taxon>
        <taxon>Phycomycetaceae</taxon>
        <taxon>Phycomyces</taxon>
    </lineage>
</organism>
<dbReference type="Pfam" id="PF14599">
    <property type="entry name" value="zinc_ribbon_6"/>
    <property type="match status" value="1"/>
</dbReference>
<evidence type="ECO:0000256" key="2">
    <source>
        <dbReference type="ARBA" id="ARBA00022771"/>
    </source>
</evidence>
<name>A0ABR3B7B2_PHYBL</name>
<dbReference type="SUPFAM" id="SSF161245">
    <property type="entry name" value="Zinc hairpin stack"/>
    <property type="match status" value="1"/>
</dbReference>
<evidence type="ECO:0000259" key="7">
    <source>
        <dbReference type="PROSITE" id="PS51266"/>
    </source>
</evidence>
<keyword evidence="3" id="KW-0862">Zinc</keyword>
<dbReference type="InterPro" id="IPR013083">
    <property type="entry name" value="Znf_RING/FYVE/PHD"/>
</dbReference>
<feature type="region of interest" description="Disordered" evidence="5">
    <location>
        <begin position="262"/>
        <end position="282"/>
    </location>
</feature>